<dbReference type="PIRSF" id="PIRSF004923">
    <property type="entry name" value="RseC"/>
    <property type="match status" value="1"/>
</dbReference>
<keyword evidence="3" id="KW-1185">Reference proteome</keyword>
<dbReference type="RefSeq" id="WP_073475517.1">
    <property type="nucleotide sequence ID" value="NZ_FQZU01000010.1"/>
</dbReference>
<dbReference type="Pfam" id="PF04246">
    <property type="entry name" value="RseC_MucC"/>
    <property type="match status" value="1"/>
</dbReference>
<proteinExistence type="predicted"/>
<dbReference type="AlphaFoldDB" id="A0A1M6LAH1"/>
<organism evidence="2 3">
    <name type="scientific">Desulfatibacillum alkenivorans DSM 16219</name>
    <dbReference type="NCBI Taxonomy" id="1121393"/>
    <lineage>
        <taxon>Bacteria</taxon>
        <taxon>Pseudomonadati</taxon>
        <taxon>Thermodesulfobacteriota</taxon>
        <taxon>Desulfobacteria</taxon>
        <taxon>Desulfobacterales</taxon>
        <taxon>Desulfatibacillaceae</taxon>
        <taxon>Desulfatibacillum</taxon>
    </lineage>
</organism>
<keyword evidence="1" id="KW-0812">Transmembrane</keyword>
<dbReference type="PANTHER" id="PTHR35867:SF1">
    <property type="entry name" value="PROTEIN RSEC"/>
    <property type="match status" value="1"/>
</dbReference>
<dbReference type="OrthoDB" id="5514770at2"/>
<evidence type="ECO:0000313" key="3">
    <source>
        <dbReference type="Proteomes" id="UP000183994"/>
    </source>
</evidence>
<feature type="transmembrane region" description="Helical" evidence="1">
    <location>
        <begin position="103"/>
        <end position="125"/>
    </location>
</feature>
<dbReference type="EMBL" id="FQZU01000010">
    <property type="protein sequence ID" value="SHJ68154.1"/>
    <property type="molecule type" value="Genomic_DNA"/>
</dbReference>
<gene>
    <name evidence="2" type="ORF">SAMN02745216_02080</name>
</gene>
<dbReference type="PANTHER" id="PTHR35867">
    <property type="entry name" value="PROTEIN RSEC"/>
    <property type="match status" value="1"/>
</dbReference>
<sequence>MADDIGVVVGVYGKKVRVKSHRNECCDHCEARDGCRVMGGGKDMFFEVENSLNAQMGDQVKVRVSDKAFLKAIFLVYVIPMIAFIGGAFWGNSLGEPLGMDPSATAALAAFGLMGAVFAVVRVIGNRLGQKAGYKPRMVCITAKAGDVQEFAPASCPSE</sequence>
<reference evidence="3" key="1">
    <citation type="submission" date="2016-11" db="EMBL/GenBank/DDBJ databases">
        <authorList>
            <person name="Varghese N."/>
            <person name="Submissions S."/>
        </authorList>
    </citation>
    <scope>NUCLEOTIDE SEQUENCE [LARGE SCALE GENOMIC DNA]</scope>
    <source>
        <strain evidence="3">DSM 16219</strain>
    </source>
</reference>
<accession>A0A1M6LAH1</accession>
<evidence type="ECO:0000313" key="2">
    <source>
        <dbReference type="EMBL" id="SHJ68154.1"/>
    </source>
</evidence>
<feature type="transmembrane region" description="Helical" evidence="1">
    <location>
        <begin position="68"/>
        <end position="91"/>
    </location>
</feature>
<protein>
    <submittedName>
        <fullName evidence="2">Positive regulator of sigma(E), RseC/MucC</fullName>
    </submittedName>
</protein>
<name>A0A1M6LAH1_9BACT</name>
<keyword evidence="1" id="KW-0472">Membrane</keyword>
<dbReference type="Proteomes" id="UP000183994">
    <property type="component" value="Unassembled WGS sequence"/>
</dbReference>
<evidence type="ECO:0000256" key="1">
    <source>
        <dbReference type="SAM" id="Phobius"/>
    </source>
</evidence>
<dbReference type="STRING" id="1121393.SAMN02745216_02080"/>
<dbReference type="InterPro" id="IPR007359">
    <property type="entry name" value="SigmaE_reg_RseC_MucC"/>
</dbReference>
<dbReference type="InterPro" id="IPR026268">
    <property type="entry name" value="RseC"/>
</dbReference>
<keyword evidence="1" id="KW-1133">Transmembrane helix</keyword>